<protein>
    <recommendedName>
        <fullName evidence="1">BFN domain-containing protein</fullName>
    </recommendedName>
</protein>
<gene>
    <name evidence="2" type="ORF">S01H4_32188</name>
</gene>
<dbReference type="AlphaFoldDB" id="X1CPS6"/>
<dbReference type="GO" id="GO:0004518">
    <property type="term" value="F:nuclease activity"/>
    <property type="evidence" value="ECO:0007669"/>
    <property type="project" value="InterPro"/>
</dbReference>
<name>X1CPS6_9ZZZZ</name>
<dbReference type="SUPFAM" id="SSF103256">
    <property type="entry name" value="Hypothetical protein TM0160"/>
    <property type="match status" value="1"/>
</dbReference>
<dbReference type="PROSITE" id="PS51658">
    <property type="entry name" value="BFN"/>
    <property type="match status" value="1"/>
</dbReference>
<reference evidence="2" key="1">
    <citation type="journal article" date="2014" name="Front. Microbiol.">
        <title>High frequency of phylogenetically diverse reductive dehalogenase-homologous genes in deep subseafloor sedimentary metagenomes.</title>
        <authorList>
            <person name="Kawai M."/>
            <person name="Futagami T."/>
            <person name="Toyoda A."/>
            <person name="Takaki Y."/>
            <person name="Nishi S."/>
            <person name="Hori S."/>
            <person name="Arai W."/>
            <person name="Tsubouchi T."/>
            <person name="Morono Y."/>
            <person name="Uchiyama I."/>
            <person name="Ito T."/>
            <person name="Fujiyama A."/>
            <person name="Inagaki F."/>
            <person name="Takami H."/>
        </authorList>
    </citation>
    <scope>NUCLEOTIDE SEQUENCE</scope>
    <source>
        <strain evidence="2">Expedition CK06-06</strain>
    </source>
</reference>
<dbReference type="PANTHER" id="PTHR15160:SF1">
    <property type="entry name" value="VON HIPPEL-LINDAU DISEASE TUMOR SUPPRESSOR"/>
    <property type="match status" value="1"/>
</dbReference>
<dbReference type="InterPro" id="IPR036104">
    <property type="entry name" value="BFN_sf"/>
</dbReference>
<evidence type="ECO:0000313" key="2">
    <source>
        <dbReference type="EMBL" id="GAG86261.1"/>
    </source>
</evidence>
<accession>X1CPS6</accession>
<dbReference type="InterPro" id="IPR003729">
    <property type="entry name" value="Bi_nuclease_dom"/>
</dbReference>
<organism evidence="2">
    <name type="scientific">marine sediment metagenome</name>
    <dbReference type="NCBI Taxonomy" id="412755"/>
    <lineage>
        <taxon>unclassified sequences</taxon>
        <taxon>metagenomes</taxon>
        <taxon>ecological metagenomes</taxon>
    </lineage>
</organism>
<feature type="domain" description="BFN" evidence="1">
    <location>
        <begin position="25"/>
        <end position="156"/>
    </location>
</feature>
<feature type="non-terminal residue" evidence="2">
    <location>
        <position position="1"/>
    </location>
</feature>
<dbReference type="Pfam" id="PF02577">
    <property type="entry name" value="BFN_dom"/>
    <property type="match status" value="1"/>
</dbReference>
<evidence type="ECO:0000259" key="1">
    <source>
        <dbReference type="PROSITE" id="PS51658"/>
    </source>
</evidence>
<proteinExistence type="predicted"/>
<comment type="caution">
    <text evidence="2">The sequence shown here is derived from an EMBL/GenBank/DDBJ whole genome shotgun (WGS) entry which is preliminary data.</text>
</comment>
<dbReference type="PANTHER" id="PTHR15160">
    <property type="entry name" value="VON HIPPEL-LINDAU PROTEIN"/>
    <property type="match status" value="1"/>
</dbReference>
<dbReference type="Gene3D" id="3.10.690.10">
    <property type="entry name" value="Bifunctional nuclease domain"/>
    <property type="match status" value="1"/>
</dbReference>
<dbReference type="EMBL" id="BART01016792">
    <property type="protein sequence ID" value="GAG86261.1"/>
    <property type="molecule type" value="Genomic_DNA"/>
</dbReference>
<sequence>IINNNILFLNIFIMKNQNNKEENNFIKIVLEGIRIEIPSRKPLMLLKEEKGNRYLPIWIGLSEAYAIALELEGYKPPRPMTHDLMISLLSLLNTTIKKVSVNNLINNTFFAEITLMRKDEILKLSARPSDAIAIAIRAKVPIFASRKVLNIASINIETVDDEIKRFKKFLETVRPEDFKA</sequence>